<evidence type="ECO:0000256" key="1">
    <source>
        <dbReference type="SAM" id="Phobius"/>
    </source>
</evidence>
<keyword evidence="1" id="KW-0812">Transmembrane</keyword>
<dbReference type="AlphaFoldDB" id="A0A345ZRI2"/>
<evidence type="ECO:0000313" key="3">
    <source>
        <dbReference type="Proteomes" id="UP000254889"/>
    </source>
</evidence>
<name>A0A345ZRI2_9HYPH</name>
<sequence length="126" mass="14029">MTTKLESLRLFFPAEVTAAYVGIQNLLAANGVKKTEYMLFMVTVAALLAIINAVLYWQKHKTRSIPWQIVLAVGFFVWVANIDLERFKDLPLLGANIEITAPVAVIFYTLLTSMFDLPKGQADAHG</sequence>
<dbReference type="EMBL" id="CP031417">
    <property type="protein sequence ID" value="AXK79529.1"/>
    <property type="molecule type" value="Genomic_DNA"/>
</dbReference>
<protein>
    <submittedName>
        <fullName evidence="2">Uncharacterized protein</fullName>
    </submittedName>
</protein>
<reference evidence="2 3" key="1">
    <citation type="submission" date="2018-07" db="EMBL/GenBank/DDBJ databases">
        <authorList>
            <person name="Quirk P.G."/>
            <person name="Krulwich T.A."/>
        </authorList>
    </citation>
    <scope>NUCLEOTIDE SEQUENCE [LARGE SCALE GENOMIC DNA]</scope>
    <source>
        <strain evidence="2 3">CC-BB4</strain>
    </source>
</reference>
<feature type="transmembrane region" description="Helical" evidence="1">
    <location>
        <begin position="92"/>
        <end position="111"/>
    </location>
</feature>
<proteinExistence type="predicted"/>
<feature type="transmembrane region" description="Helical" evidence="1">
    <location>
        <begin position="37"/>
        <end position="57"/>
    </location>
</feature>
<keyword evidence="1" id="KW-0472">Membrane</keyword>
<accession>A0A345ZRI2</accession>
<evidence type="ECO:0000313" key="2">
    <source>
        <dbReference type="EMBL" id="AXK79529.1"/>
    </source>
</evidence>
<dbReference type="OrthoDB" id="9987801at2"/>
<dbReference type="Proteomes" id="UP000254889">
    <property type="component" value="Chromosome"/>
</dbReference>
<organism evidence="2 3">
    <name type="scientific">Pseudolabrys taiwanensis</name>
    <dbReference type="NCBI Taxonomy" id="331696"/>
    <lineage>
        <taxon>Bacteria</taxon>
        <taxon>Pseudomonadati</taxon>
        <taxon>Pseudomonadota</taxon>
        <taxon>Alphaproteobacteria</taxon>
        <taxon>Hyphomicrobiales</taxon>
        <taxon>Xanthobacteraceae</taxon>
        <taxon>Pseudolabrys</taxon>
    </lineage>
</organism>
<dbReference type="KEGG" id="ptaw:DW352_02740"/>
<keyword evidence="3" id="KW-1185">Reference proteome</keyword>
<feature type="transmembrane region" description="Helical" evidence="1">
    <location>
        <begin position="64"/>
        <end position="80"/>
    </location>
</feature>
<keyword evidence="1" id="KW-1133">Transmembrane helix</keyword>
<dbReference type="RefSeq" id="WP_115688310.1">
    <property type="nucleotide sequence ID" value="NZ_CP031417.1"/>
</dbReference>
<gene>
    <name evidence="2" type="ORF">DW352_02740</name>
</gene>